<feature type="region of interest" description="Disordered" evidence="2">
    <location>
        <begin position="510"/>
        <end position="531"/>
    </location>
</feature>
<dbReference type="Proteomes" id="UP000472265">
    <property type="component" value="Chromosome 6"/>
</dbReference>
<proteinExistence type="predicted"/>
<dbReference type="GeneTree" id="ENSGT00940000166687"/>
<evidence type="ECO:0008006" key="5">
    <source>
        <dbReference type="Google" id="ProtNLM"/>
    </source>
</evidence>
<evidence type="ECO:0000313" key="3">
    <source>
        <dbReference type="Ensembl" id="ENSSAUP00010001186.1"/>
    </source>
</evidence>
<feature type="compositionally biased region" description="Polar residues" evidence="2">
    <location>
        <begin position="64"/>
        <end position="82"/>
    </location>
</feature>
<dbReference type="OMA" id="SWIDECL"/>
<gene>
    <name evidence="3" type="primary">pxn</name>
</gene>
<feature type="region of interest" description="Disordered" evidence="2">
    <location>
        <begin position="34"/>
        <end position="108"/>
    </location>
</feature>
<accession>A0A671TIS1</accession>
<dbReference type="PANTHER" id="PTHR24216">
    <property type="entry name" value="PAXILLIN-RELATED"/>
    <property type="match status" value="1"/>
</dbReference>
<organism evidence="3 4">
    <name type="scientific">Sparus aurata</name>
    <name type="common">Gilthead sea bream</name>
    <dbReference type="NCBI Taxonomy" id="8175"/>
    <lineage>
        <taxon>Eukaryota</taxon>
        <taxon>Metazoa</taxon>
        <taxon>Chordata</taxon>
        <taxon>Craniata</taxon>
        <taxon>Vertebrata</taxon>
        <taxon>Euteleostomi</taxon>
        <taxon>Actinopterygii</taxon>
        <taxon>Neopterygii</taxon>
        <taxon>Teleostei</taxon>
        <taxon>Neoteleostei</taxon>
        <taxon>Acanthomorphata</taxon>
        <taxon>Eupercaria</taxon>
        <taxon>Spariformes</taxon>
        <taxon>Sparidae</taxon>
        <taxon>Sparus</taxon>
    </lineage>
</organism>
<keyword evidence="4" id="KW-1185">Reference proteome</keyword>
<feature type="region of interest" description="Disordered" evidence="2">
    <location>
        <begin position="362"/>
        <end position="461"/>
    </location>
</feature>
<feature type="compositionally biased region" description="Low complexity" evidence="2">
    <location>
        <begin position="424"/>
        <end position="439"/>
    </location>
</feature>
<dbReference type="PANTHER" id="PTHR24216:SF64">
    <property type="entry name" value="PAXILLIN"/>
    <property type="match status" value="1"/>
</dbReference>
<evidence type="ECO:0000256" key="2">
    <source>
        <dbReference type="SAM" id="MobiDB-lite"/>
    </source>
</evidence>
<feature type="compositionally biased region" description="Polar residues" evidence="2">
    <location>
        <begin position="518"/>
        <end position="531"/>
    </location>
</feature>
<feature type="region of interest" description="Disordered" evidence="2">
    <location>
        <begin position="159"/>
        <end position="185"/>
    </location>
</feature>
<sequence>MDDLDALLADLESTTSHISKRPLFLSDETAYSFPVGGQAQQDSCSPAQVPPTPSEQNGLDETESFSSAQRSPWSRDSGSPTQPIGEEDHVYSFPNKQKSSESSAVAMNSSLGNNLSELDRLLLELNAVQQSTPAFPTEEEAAPPLPASSIIHNIHENGVSTAGKTAPPILEKPKRSTATRGIEDVRPSVESLLDELESSVPSPIPTPLVVSDEQLDGQEETPAQQQARMSASSATRELDELMASLSDFKVQSNSGSQLSVNQEAVDLTRPDSPVVQAGTTPSINPINGSVDTLLPSSFNTPSCTPVPLELHIDEDGSSTPTALSCSNVVIASSKSLHYSQIKQSDDSGSVISEISHVESLSISRTANPPFQTEGNSPTHMSVTKVSSPLEKSSSPVVVSKSPSPVTVSMNHSPILKAKSPSPPDLKFSSLSQSDKSPSPIHKNNSPVPVSHSTELKTASPVTVPRLASPVPKSASPVPVPAVSSPITIPISASPDTVPKCASPVSIPRLSSPVPKTASPYTSVPKCSSPETLPKNTSPIILPRLSSPVTVPKTETVVPKSPALVTRKIYSVQSTSSPRASPVQLAAVPSKSLSPPPSERQGGDVLDLTWPCREPLLDDALNKLLTADTTQLSENQPPAFIMPGDDYRSWEEDDGIYPDLSREGTLTPMTESSWMDECFTPSTCPGTPDAMLELPSQQPSAVERLSASGQLKSVIRRTKETCNVHPMYREGMLRRKMGPIIVNKSNSQDRLIEELQGKLGIGRAERSIRRKQPPDDWMTEGVIVMSNPQRTREEGVNPSVDKVDIKGARKVKSDLESGIICPSEGLVLFVCPMVKKLT</sequence>
<dbReference type="AlphaFoldDB" id="A0A671TIS1"/>
<feature type="region of interest" description="Disordered" evidence="2">
    <location>
        <begin position="264"/>
        <end position="287"/>
    </location>
</feature>
<evidence type="ECO:0000256" key="1">
    <source>
        <dbReference type="ARBA" id="ARBA00004246"/>
    </source>
</evidence>
<evidence type="ECO:0000313" key="4">
    <source>
        <dbReference type="Proteomes" id="UP000472265"/>
    </source>
</evidence>
<dbReference type="Pfam" id="PF03535">
    <property type="entry name" value="Paxillin"/>
    <property type="match status" value="1"/>
</dbReference>
<reference evidence="3" key="3">
    <citation type="submission" date="2025-09" db="UniProtKB">
        <authorList>
            <consortium name="Ensembl"/>
        </authorList>
    </citation>
    <scope>IDENTIFICATION</scope>
</reference>
<feature type="compositionally biased region" description="Polar residues" evidence="2">
    <location>
        <begin position="277"/>
        <end position="287"/>
    </location>
</feature>
<dbReference type="GO" id="GO:0034446">
    <property type="term" value="P:substrate adhesion-dependent cell spreading"/>
    <property type="evidence" value="ECO:0007669"/>
    <property type="project" value="TreeGrafter"/>
</dbReference>
<name>A0A671TIS1_SPAAU</name>
<dbReference type="Ensembl" id="ENSSAUT00010001239.1">
    <property type="protein sequence ID" value="ENSSAUP00010001186.1"/>
    <property type="gene ID" value="ENSSAUG00010000637.1"/>
</dbReference>
<feature type="compositionally biased region" description="Polar residues" evidence="2">
    <location>
        <begin position="441"/>
        <end position="460"/>
    </location>
</feature>
<protein>
    <recommendedName>
        <fullName evidence="5">Paxillin</fullName>
    </recommendedName>
</protein>
<comment type="subcellular location">
    <subcellularLocation>
        <location evidence="1">Cell junction</location>
        <location evidence="1">Focal adhesion</location>
    </subcellularLocation>
</comment>
<dbReference type="InParanoid" id="A0A671TIS1"/>
<dbReference type="GO" id="GO:0007179">
    <property type="term" value="P:transforming growth factor beta receptor signaling pathway"/>
    <property type="evidence" value="ECO:0007669"/>
    <property type="project" value="TreeGrafter"/>
</dbReference>
<reference evidence="3" key="1">
    <citation type="submission" date="2021-04" db="EMBL/GenBank/DDBJ databases">
        <authorList>
            <consortium name="Wellcome Sanger Institute Data Sharing"/>
        </authorList>
    </citation>
    <scope>NUCLEOTIDE SEQUENCE [LARGE SCALE GENOMIC DNA]</scope>
</reference>
<feature type="compositionally biased region" description="Polar residues" evidence="2">
    <location>
        <begin position="362"/>
        <end position="383"/>
    </location>
</feature>
<reference evidence="3" key="2">
    <citation type="submission" date="2025-08" db="UniProtKB">
        <authorList>
            <consortium name="Ensembl"/>
        </authorList>
    </citation>
    <scope>IDENTIFICATION</scope>
</reference>
<dbReference type="GO" id="GO:0043542">
    <property type="term" value="P:endothelial cell migration"/>
    <property type="evidence" value="ECO:0007669"/>
    <property type="project" value="TreeGrafter"/>
</dbReference>
<feature type="compositionally biased region" description="Low complexity" evidence="2">
    <location>
        <begin position="384"/>
        <end position="408"/>
    </location>
</feature>
<dbReference type="GO" id="GO:0005925">
    <property type="term" value="C:focal adhesion"/>
    <property type="evidence" value="ECO:0007669"/>
    <property type="project" value="UniProtKB-SubCell"/>
</dbReference>